<keyword evidence="2" id="KW-1185">Reference proteome</keyword>
<evidence type="ECO:0000313" key="2">
    <source>
        <dbReference type="Proteomes" id="UP000095767"/>
    </source>
</evidence>
<sequence length="145" mass="16362">MCSVFEHQRRPHKWSQPIGCCILKAHSRVLQCPQGILVHPILRVLAETMGYHSSCGSKVLLFLRRAGPLEREREDGRGPSKYSALVLCFILPGLCSDCTVKKIWDRCNVVIVFFRVQLQHLVLLSQVLTAITNDIIPAVLRLCSN</sequence>
<dbReference type="EMBL" id="LWDX02007443">
    <property type="protein sequence ID" value="OEL36908.1"/>
    <property type="molecule type" value="Genomic_DNA"/>
</dbReference>
<protein>
    <submittedName>
        <fullName evidence="1">Uncharacterized protein</fullName>
    </submittedName>
</protein>
<reference evidence="1 2" key="1">
    <citation type="submission" date="2016-09" db="EMBL/GenBank/DDBJ databases">
        <title>The draft genome of Dichanthelium oligosanthes: A C3 panicoid grass species.</title>
        <authorList>
            <person name="Studer A.J."/>
            <person name="Schnable J.C."/>
            <person name="Brutnell T.P."/>
        </authorList>
    </citation>
    <scope>NUCLEOTIDE SEQUENCE [LARGE SCALE GENOMIC DNA]</scope>
    <source>
        <strain evidence="2">cv. Kellogg 1175</strain>
        <tissue evidence="1">Leaf</tissue>
    </source>
</reference>
<comment type="caution">
    <text evidence="1">The sequence shown here is derived from an EMBL/GenBank/DDBJ whole genome shotgun (WGS) entry which is preliminary data.</text>
</comment>
<dbReference type="Proteomes" id="UP000095767">
    <property type="component" value="Unassembled WGS sequence"/>
</dbReference>
<proteinExistence type="predicted"/>
<gene>
    <name evidence="1" type="ORF">BAE44_0002073</name>
</gene>
<name>A0A1E5WHR9_9POAL</name>
<dbReference type="AlphaFoldDB" id="A0A1E5WHR9"/>
<evidence type="ECO:0000313" key="1">
    <source>
        <dbReference type="EMBL" id="OEL36908.1"/>
    </source>
</evidence>
<organism evidence="1 2">
    <name type="scientific">Dichanthelium oligosanthes</name>
    <dbReference type="NCBI Taxonomy" id="888268"/>
    <lineage>
        <taxon>Eukaryota</taxon>
        <taxon>Viridiplantae</taxon>
        <taxon>Streptophyta</taxon>
        <taxon>Embryophyta</taxon>
        <taxon>Tracheophyta</taxon>
        <taxon>Spermatophyta</taxon>
        <taxon>Magnoliopsida</taxon>
        <taxon>Liliopsida</taxon>
        <taxon>Poales</taxon>
        <taxon>Poaceae</taxon>
        <taxon>PACMAD clade</taxon>
        <taxon>Panicoideae</taxon>
        <taxon>Panicodae</taxon>
        <taxon>Paniceae</taxon>
        <taxon>Dichantheliinae</taxon>
        <taxon>Dichanthelium</taxon>
    </lineage>
</organism>
<accession>A0A1E5WHR9</accession>